<accession>A0ABQ9JGF7</accession>
<keyword evidence="9" id="KW-1185">Reference proteome</keyword>
<dbReference type="InterPro" id="IPR033124">
    <property type="entry name" value="Ser_caboxypep_his_AS"/>
</dbReference>
<feature type="signal peptide" evidence="7">
    <location>
        <begin position="1"/>
        <end position="18"/>
    </location>
</feature>
<evidence type="ECO:0000256" key="4">
    <source>
        <dbReference type="ARBA" id="ARBA00022729"/>
    </source>
</evidence>
<evidence type="ECO:0000256" key="2">
    <source>
        <dbReference type="ARBA" id="ARBA00022645"/>
    </source>
</evidence>
<comment type="similarity">
    <text evidence="1 7">Belongs to the peptidase S10 family.</text>
</comment>
<evidence type="ECO:0000256" key="6">
    <source>
        <dbReference type="ARBA" id="ARBA00023180"/>
    </source>
</evidence>
<dbReference type="EMBL" id="JAPWTJ010000563">
    <property type="protein sequence ID" value="KAJ8977296.1"/>
    <property type="molecule type" value="Genomic_DNA"/>
</dbReference>
<organism evidence="8 9">
    <name type="scientific">Molorchus minor</name>
    <dbReference type="NCBI Taxonomy" id="1323400"/>
    <lineage>
        <taxon>Eukaryota</taxon>
        <taxon>Metazoa</taxon>
        <taxon>Ecdysozoa</taxon>
        <taxon>Arthropoda</taxon>
        <taxon>Hexapoda</taxon>
        <taxon>Insecta</taxon>
        <taxon>Pterygota</taxon>
        <taxon>Neoptera</taxon>
        <taxon>Endopterygota</taxon>
        <taxon>Coleoptera</taxon>
        <taxon>Polyphaga</taxon>
        <taxon>Cucujiformia</taxon>
        <taxon>Chrysomeloidea</taxon>
        <taxon>Cerambycidae</taxon>
        <taxon>Lamiinae</taxon>
        <taxon>Monochamini</taxon>
        <taxon>Molorchus</taxon>
    </lineage>
</organism>
<keyword evidence="6" id="KW-0325">Glycoprotein</keyword>
<evidence type="ECO:0000256" key="7">
    <source>
        <dbReference type="RuleBase" id="RU361156"/>
    </source>
</evidence>
<proteinExistence type="inferred from homology"/>
<evidence type="ECO:0000256" key="1">
    <source>
        <dbReference type="ARBA" id="ARBA00009431"/>
    </source>
</evidence>
<dbReference type="EC" id="3.4.16.-" evidence="7"/>
<gene>
    <name evidence="8" type="ORF">NQ317_007435</name>
</gene>
<keyword evidence="4 7" id="KW-0732">Signal</keyword>
<evidence type="ECO:0000256" key="3">
    <source>
        <dbReference type="ARBA" id="ARBA00022670"/>
    </source>
</evidence>
<name>A0ABQ9JGF7_9CUCU</name>
<dbReference type="Pfam" id="PF00450">
    <property type="entry name" value="Peptidase_S10"/>
    <property type="match status" value="1"/>
</dbReference>
<keyword evidence="5 7" id="KW-0378">Hydrolase</keyword>
<dbReference type="InterPro" id="IPR001563">
    <property type="entry name" value="Peptidase_S10"/>
</dbReference>
<dbReference type="PANTHER" id="PTHR11802:SF472">
    <property type="entry name" value="SERINE CARBOXYPEPTIDASE CPVL-RELATED"/>
    <property type="match status" value="1"/>
</dbReference>
<comment type="caution">
    <text evidence="8">The sequence shown here is derived from an EMBL/GenBank/DDBJ whole genome shotgun (WGS) entry which is preliminary data.</text>
</comment>
<reference evidence="8" key="1">
    <citation type="journal article" date="2023" name="Insect Mol. Biol.">
        <title>Genome sequencing provides insights into the evolution of gene families encoding plant cell wall-degrading enzymes in longhorned beetles.</title>
        <authorList>
            <person name="Shin N.R."/>
            <person name="Okamura Y."/>
            <person name="Kirsch R."/>
            <person name="Pauchet Y."/>
        </authorList>
    </citation>
    <scope>NUCLEOTIDE SEQUENCE</scope>
    <source>
        <strain evidence="8">MMC_N1</strain>
    </source>
</reference>
<dbReference type="PROSITE" id="PS00131">
    <property type="entry name" value="CARBOXYPEPT_SER_SER"/>
    <property type="match status" value="1"/>
</dbReference>
<dbReference type="InterPro" id="IPR029058">
    <property type="entry name" value="AB_hydrolase_fold"/>
</dbReference>
<dbReference type="PRINTS" id="PR00724">
    <property type="entry name" value="CRBOXYPTASEC"/>
</dbReference>
<dbReference type="PANTHER" id="PTHR11802">
    <property type="entry name" value="SERINE PROTEASE FAMILY S10 SERINE CARBOXYPEPTIDASE"/>
    <property type="match status" value="1"/>
</dbReference>
<keyword evidence="3 7" id="KW-0645">Protease</keyword>
<dbReference type="SUPFAM" id="SSF53474">
    <property type="entry name" value="alpha/beta-Hydrolases"/>
    <property type="match status" value="1"/>
</dbReference>
<sequence length="497" mass="55916">MKISALFLVLCVFKCANCSFPNMYGKFRQENITDDPGVPLILTPLIEQNKIKEAQTASAVYYNGFKNVKSYAGYFTVNKAFNSNMFFWFFPSQTDYAKDPVILWLQGGPGATSLIGLFAENGPFTAKNKHGLKLRKYAWTTSHSVIYIDNPVGTGYSFTNGGYAQNETQVGEDLYDALQQFFTMFPDLQKNEFYISGESYAGKYVPAVSYTILKKNAGAKLKINLQGLTIGNGLSDPEHQLTYGDYLYQIGLIDSNTRTVVQNYEQQGIKYIQNKDYIKAFQIFDNLLNGDLNNHTSLFKNITDPDNVELQDMIKYIQRADIRAAIHVGNSTFNVEDHTVELNLMNDVMQSVAPWISELLSNYRVLVYNGQLDIIVAYPLTVNYLQNLQFSGADQYKTAARSKWYVGTDLAGYVKQAGNLTEVLVRDAGHMVPADQPEWSFDLITRFTREKALLIKNICAGINLVVVFLENDYYKIPAGIPSEGTDSTDIAKEDNDL</sequence>
<dbReference type="Proteomes" id="UP001162164">
    <property type="component" value="Unassembled WGS sequence"/>
</dbReference>
<dbReference type="Gene3D" id="3.40.50.1820">
    <property type="entry name" value="alpha/beta hydrolase"/>
    <property type="match status" value="1"/>
</dbReference>
<evidence type="ECO:0000313" key="9">
    <source>
        <dbReference type="Proteomes" id="UP001162164"/>
    </source>
</evidence>
<keyword evidence="2 7" id="KW-0121">Carboxypeptidase</keyword>
<evidence type="ECO:0000313" key="8">
    <source>
        <dbReference type="EMBL" id="KAJ8977296.1"/>
    </source>
</evidence>
<protein>
    <recommendedName>
        <fullName evidence="7">Carboxypeptidase</fullName>
        <ecNumber evidence="7">3.4.16.-</ecNumber>
    </recommendedName>
</protein>
<evidence type="ECO:0000256" key="5">
    <source>
        <dbReference type="ARBA" id="ARBA00022801"/>
    </source>
</evidence>
<feature type="chain" id="PRO_5044953936" description="Carboxypeptidase" evidence="7">
    <location>
        <begin position="19"/>
        <end position="497"/>
    </location>
</feature>
<dbReference type="InterPro" id="IPR018202">
    <property type="entry name" value="Ser_caboxypep_ser_AS"/>
</dbReference>
<dbReference type="PROSITE" id="PS00560">
    <property type="entry name" value="CARBOXYPEPT_SER_HIS"/>
    <property type="match status" value="1"/>
</dbReference>